<dbReference type="PANTHER" id="PTHR36306">
    <property type="entry name" value="ALPHA-AMYLASE-RELATED-RELATED"/>
    <property type="match status" value="1"/>
</dbReference>
<gene>
    <name evidence="4" type="ORF">DFE_2237</name>
</gene>
<dbReference type="Pfam" id="PF12055">
    <property type="entry name" value="DUF3536"/>
    <property type="match status" value="1"/>
</dbReference>
<dbReference type="OrthoDB" id="9757977at2"/>
<dbReference type="GO" id="GO:0003824">
    <property type="term" value="F:catalytic activity"/>
    <property type="evidence" value="ECO:0007669"/>
    <property type="project" value="InterPro"/>
</dbReference>
<dbReference type="Gene3D" id="3.20.110.20">
    <property type="match status" value="1"/>
</dbReference>
<evidence type="ECO:0000256" key="2">
    <source>
        <dbReference type="ARBA" id="ARBA00023277"/>
    </source>
</evidence>
<accession>A0A2Z6B0G6</accession>
<dbReference type="EMBL" id="AP017378">
    <property type="protein sequence ID" value="BBD08963.1"/>
    <property type="molecule type" value="Genomic_DNA"/>
</dbReference>
<evidence type="ECO:0000313" key="4">
    <source>
        <dbReference type="EMBL" id="BBD08963.1"/>
    </source>
</evidence>
<evidence type="ECO:0000313" key="5">
    <source>
        <dbReference type="Proteomes" id="UP000269883"/>
    </source>
</evidence>
<organism evidence="4 5">
    <name type="scientific">Desulfovibrio ferrophilus</name>
    <dbReference type="NCBI Taxonomy" id="241368"/>
    <lineage>
        <taxon>Bacteria</taxon>
        <taxon>Pseudomonadati</taxon>
        <taxon>Thermodesulfobacteriota</taxon>
        <taxon>Desulfovibrionia</taxon>
        <taxon>Desulfovibrionales</taxon>
        <taxon>Desulfovibrionaceae</taxon>
        <taxon>Desulfovibrio</taxon>
    </lineage>
</organism>
<dbReference type="Pfam" id="PF03065">
    <property type="entry name" value="Glyco_hydro_57"/>
    <property type="match status" value="1"/>
</dbReference>
<keyword evidence="5" id="KW-1185">Reference proteome</keyword>
<dbReference type="GO" id="GO:0005975">
    <property type="term" value="P:carbohydrate metabolic process"/>
    <property type="evidence" value="ECO:0007669"/>
    <property type="project" value="InterPro"/>
</dbReference>
<comment type="similarity">
    <text evidence="1">Belongs to the glycosyl hydrolase 57 family.</text>
</comment>
<dbReference type="Proteomes" id="UP000269883">
    <property type="component" value="Chromosome"/>
</dbReference>
<dbReference type="InterPro" id="IPR011330">
    <property type="entry name" value="Glyco_hydro/deAcase_b/a-brl"/>
</dbReference>
<sequence>MSDQQLCIHGHFYQPPREDPWLGEVLPEGSAAPELNWNERICRESYAPLAFARILNDAGQIQDIINAYEWISFNFGPTLLSWMHRHAPETYARILEGDRLSRSRLGFGNAMAQVRHHVIMPLATEREKRVEVAWAVHDFQARYKRLPDGMWLAETAVDTATLEVLAEAGIAYTILAPRQAQAVTELGSELWQDVHEGTLDITAPYRMDLPSGRSISIFFYHGGLSQAVAFERLLENGEAFWTRVRKALTPGLLSLATDGETYGHHFTFGEMGLAYLLKQADRDPDVVLTNYAAYLAATPPTHKVRLHQESSWSCAHGVERWRGDCGCSTEGRPGWNQQWRLPLRRALRLVKDTLDTHFDQQGASLFRNQNDALEAYGQVLAGGARSVFETTQFNTALSGKDKEKAWTLLDMQRYAQASFASCAWFFDDLDRIEPLNAMANALRAMELAGDSGIPIGCAELERQFSKALQDARSNPTRRNPGGLRGDELFLSEVLTRRETPVSLMAQALLMAWGDSLGDFNQKNIQIHWPEITVSLTFKEQGEAHTASGTASFEFAGGEISRESIWYWKPASGTKVLQGRFRIEEEKDWFPADALPWGKRQALVLAWAKAAEENGWERDLLLMQTGRDLFLPLAESQNNQNQARSWGRFRPALAWSWITSPGDDDDLLEAFLKATEMDSDGREALQRRLQNHLLSLLELDTPDLNTAEQVLRRSQDICPGLDFWPVQNRIWLLLSDTPEAKPLAQLLGIAV</sequence>
<keyword evidence="2" id="KW-0119">Carbohydrate metabolism</keyword>
<dbReference type="SUPFAM" id="SSF88713">
    <property type="entry name" value="Glycoside hydrolase/deacetylase"/>
    <property type="match status" value="1"/>
</dbReference>
<dbReference type="RefSeq" id="WP_126379536.1">
    <property type="nucleotide sequence ID" value="NZ_AP017378.1"/>
</dbReference>
<dbReference type="AlphaFoldDB" id="A0A2Z6B0G6"/>
<dbReference type="InterPro" id="IPR052046">
    <property type="entry name" value="GH57_Enzymes"/>
</dbReference>
<dbReference type="InterPro" id="IPR021923">
    <property type="entry name" value="DUF3536"/>
</dbReference>
<feature type="domain" description="Glycoside hydrolase family 57 N-terminal" evidence="3">
    <location>
        <begin position="114"/>
        <end position="268"/>
    </location>
</feature>
<dbReference type="KEGG" id="dfl:DFE_2237"/>
<dbReference type="InterPro" id="IPR004300">
    <property type="entry name" value="Glyco_hydro_57_N"/>
</dbReference>
<name>A0A2Z6B0G6_9BACT</name>
<dbReference type="PANTHER" id="PTHR36306:SF3">
    <property type="entry name" value="GLYCOSIDE HYDROLASE FAMILY 57"/>
    <property type="match status" value="1"/>
</dbReference>
<dbReference type="CDD" id="cd10797">
    <property type="entry name" value="GH57N_APU_like_1"/>
    <property type="match status" value="1"/>
</dbReference>
<evidence type="ECO:0000256" key="1">
    <source>
        <dbReference type="ARBA" id="ARBA00006821"/>
    </source>
</evidence>
<evidence type="ECO:0000259" key="3">
    <source>
        <dbReference type="Pfam" id="PF03065"/>
    </source>
</evidence>
<reference evidence="4 5" key="1">
    <citation type="journal article" date="2018" name="Sci. Adv.">
        <title>Multi-heme cytochromes provide a pathway for survival in energy-limited environments.</title>
        <authorList>
            <person name="Deng X."/>
            <person name="Dohmae N."/>
            <person name="Nealson K.H."/>
            <person name="Hashimoto K."/>
            <person name="Okamoto A."/>
        </authorList>
    </citation>
    <scope>NUCLEOTIDE SEQUENCE [LARGE SCALE GENOMIC DNA]</scope>
    <source>
        <strain evidence="4 5">IS5</strain>
    </source>
</reference>
<protein>
    <submittedName>
        <fullName evidence="4">Alpha-amylase/alpha-mannosidase</fullName>
    </submittedName>
</protein>
<proteinExistence type="inferred from homology"/>